<dbReference type="Gene3D" id="3.10.20.90">
    <property type="entry name" value="Phosphatidylinositol 3-kinase Catalytic Subunit, Chain A, domain 1"/>
    <property type="match status" value="1"/>
</dbReference>
<protein>
    <recommendedName>
        <fullName evidence="1">Ubiquitin-like domain-containing protein</fullName>
    </recommendedName>
</protein>
<accession>A0A9P4KDZ3</accession>
<proteinExistence type="predicted"/>
<dbReference type="InterPro" id="IPR050158">
    <property type="entry name" value="Ubiquitin_ubiquitin-like"/>
</dbReference>
<feature type="domain" description="Ubiquitin-like" evidence="1">
    <location>
        <begin position="1"/>
        <end position="72"/>
    </location>
</feature>
<dbReference type="InterPro" id="IPR029071">
    <property type="entry name" value="Ubiquitin-like_domsf"/>
</dbReference>
<dbReference type="Proteomes" id="UP000800093">
    <property type="component" value="Unassembled WGS sequence"/>
</dbReference>
<evidence type="ECO:0000313" key="3">
    <source>
        <dbReference type="Proteomes" id="UP000800093"/>
    </source>
</evidence>
<gene>
    <name evidence="2" type="ORF">CC78DRAFT_490356</name>
</gene>
<dbReference type="SUPFAM" id="SSF54236">
    <property type="entry name" value="Ubiquitin-like"/>
    <property type="match status" value="1"/>
</dbReference>
<dbReference type="OrthoDB" id="428577at2759"/>
<dbReference type="PANTHER" id="PTHR10666">
    <property type="entry name" value="UBIQUITIN"/>
    <property type="match status" value="1"/>
</dbReference>
<evidence type="ECO:0000259" key="1">
    <source>
        <dbReference type="PROSITE" id="PS50053"/>
    </source>
</evidence>
<dbReference type="Pfam" id="PF00240">
    <property type="entry name" value="ubiquitin"/>
    <property type="match status" value="1"/>
</dbReference>
<dbReference type="PRINTS" id="PR00348">
    <property type="entry name" value="UBIQUITIN"/>
</dbReference>
<sequence>MHITVRTVVGRSIRLDVEPSDLVQNVMDKIEEKEGIPVVEMRLLFAGKQLTRGLTLGDYNIENGYTLHLIRRLLPNVPATHNVPNESVFPTKDEANMKVEEWRALATKGDFDADIHILDPQAYYTTLDSLERQVLERSHFFLRRDDSTSPRLKIAVIQALEHMSTAPRWIKGLAAEFAADEDMIAHSTTASLCEIYQILLRVIESFDMLKEKHFCQDFFSILIERVEGTVAELVRIGRPGLAEFQEMLEVAITVAQNQEMDMLGGDLEELKECVMATVESILAVLGYSQLAYAISNTYQAVDLCRGIVCLLDLGMVSYAGSHASAFDVMATDRNMNSVTLTLETGLAFDCSRRQLACLNGFLDAKSAWVFRIIESALPTTTPVGGNKKLSILTHIDTLADIWGPVWAELDDTTTIGENRMVKKYHVSKGCIRRVRQGTASEIPGAILCHWYSWAQDYVRRFSSLITRTEALPMNLNDKLLIGAELRVNPNCNYTLREYEMNYGDMMGPLGPGPSTWKLDGATVGVQVAAPKVVAFQIQGNVKKVPETTVKEFIMDRWRFEPERANPGVLNSYYGLEISHCTGNARRVPLKYILLMPSVEDLLERQIPGWSDTEWGKAFVRALQTESNSAIFKFWNDFKHRRPLVGQLVRSVLDVLDSTGKQEGKLRAAFIHQNTELGIDIDEHNNEWINLLKDSYLMATYAIVSDRCLECRRPDHSASICNDESRYTVLQSQIGLKRGDELKERVKIEPQSQTFKRIDNERVARGNPYFLTPEISLKRAFLGSYNLAIAKELSEQSEDPPGNTTKVLIRAAGRGFGGMEYERDRTLLTAFRGLDLEEQTNFEDLTDQDMLTQFEIESILNNAKEQQIQDKEDLLCQTEQT</sequence>
<comment type="caution">
    <text evidence="2">The sequence shown here is derived from an EMBL/GenBank/DDBJ whole genome shotgun (WGS) entry which is preliminary data.</text>
</comment>
<dbReference type="EMBL" id="ML986591">
    <property type="protein sequence ID" value="KAF2267457.1"/>
    <property type="molecule type" value="Genomic_DNA"/>
</dbReference>
<dbReference type="InterPro" id="IPR000626">
    <property type="entry name" value="Ubiquitin-like_dom"/>
</dbReference>
<organism evidence="2 3">
    <name type="scientific">Lojkania enalia</name>
    <dbReference type="NCBI Taxonomy" id="147567"/>
    <lineage>
        <taxon>Eukaryota</taxon>
        <taxon>Fungi</taxon>
        <taxon>Dikarya</taxon>
        <taxon>Ascomycota</taxon>
        <taxon>Pezizomycotina</taxon>
        <taxon>Dothideomycetes</taxon>
        <taxon>Pleosporomycetidae</taxon>
        <taxon>Pleosporales</taxon>
        <taxon>Pleosporales incertae sedis</taxon>
        <taxon>Lojkania</taxon>
    </lineage>
</organism>
<reference evidence="3" key="1">
    <citation type="journal article" date="2020" name="Stud. Mycol.">
        <title>101 Dothideomycetes genomes: A test case for predicting lifestyles and emergence of pathogens.</title>
        <authorList>
            <person name="Haridas S."/>
            <person name="Albert R."/>
            <person name="Binder M."/>
            <person name="Bloem J."/>
            <person name="LaButti K."/>
            <person name="Salamov A."/>
            <person name="Andreopoulos B."/>
            <person name="Baker S."/>
            <person name="Barry K."/>
            <person name="Bills G."/>
            <person name="Bluhm B."/>
            <person name="Cannon C."/>
            <person name="Castanera R."/>
            <person name="Culley D."/>
            <person name="Daum C."/>
            <person name="Ezra D."/>
            <person name="Gonzalez J."/>
            <person name="Henrissat B."/>
            <person name="Kuo A."/>
            <person name="Liang C."/>
            <person name="Lipzen A."/>
            <person name="Lutzoni F."/>
            <person name="Magnuson J."/>
            <person name="Mondo S."/>
            <person name="Nolan M."/>
            <person name="Ohm R."/>
            <person name="Pangilinan J."/>
            <person name="Park H.-J."/>
            <person name="Ramirez L."/>
            <person name="Alfaro M."/>
            <person name="Sun H."/>
            <person name="Tritt A."/>
            <person name="Yoshinaga Y."/>
            <person name="Zwiers L.-H."/>
            <person name="Turgeon B."/>
            <person name="Goodwin S."/>
            <person name="Spatafora J."/>
            <person name="Crous P."/>
            <person name="Grigoriev I."/>
        </authorList>
    </citation>
    <scope>NUCLEOTIDE SEQUENCE [LARGE SCALE GENOMIC DNA]</scope>
    <source>
        <strain evidence="3">CBS 304.66</strain>
    </source>
</reference>
<dbReference type="SMART" id="SM00213">
    <property type="entry name" value="UBQ"/>
    <property type="match status" value="1"/>
</dbReference>
<dbReference type="InterPro" id="IPR019956">
    <property type="entry name" value="Ubiquitin_dom"/>
</dbReference>
<name>A0A9P4KDZ3_9PLEO</name>
<keyword evidence="3" id="KW-1185">Reference proteome</keyword>
<dbReference type="PROSITE" id="PS50053">
    <property type="entry name" value="UBIQUITIN_2"/>
    <property type="match status" value="1"/>
</dbReference>
<evidence type="ECO:0000313" key="2">
    <source>
        <dbReference type="EMBL" id="KAF2267457.1"/>
    </source>
</evidence>
<dbReference type="AlphaFoldDB" id="A0A9P4KDZ3"/>